<organism evidence="2 3">
    <name type="scientific">Mycoplasmopsis gallopavonis</name>
    <dbReference type="NCBI Taxonomy" id="76629"/>
    <lineage>
        <taxon>Bacteria</taxon>
        <taxon>Bacillati</taxon>
        <taxon>Mycoplasmatota</taxon>
        <taxon>Mycoplasmoidales</taxon>
        <taxon>Metamycoplasmataceae</taxon>
        <taxon>Mycoplasmopsis</taxon>
    </lineage>
</organism>
<evidence type="ECO:0000313" key="2">
    <source>
        <dbReference type="EMBL" id="VEU73089.1"/>
    </source>
</evidence>
<gene>
    <name evidence="2" type="ORF">NCTC10186_00578</name>
</gene>
<dbReference type="AlphaFoldDB" id="A0A449AZW7"/>
<keyword evidence="2" id="KW-0614">Plasmid</keyword>
<keyword evidence="1" id="KW-0472">Membrane</keyword>
<keyword evidence="3" id="KW-1185">Reference proteome</keyword>
<accession>A0A449AZW7</accession>
<sequence>MKFSNWLKAKLKYEFTTKRFYIIVSSFLLFWLILFLLVLFLGYKPEDRLKNLVDIIGYSSFIVFLIDLLILVFRWGFLKRFRSNFSNNIADARKAKKESQLKKLSPQEKAMYLKLEQEKIAKKQEKDEKNTHFPYYFVLALFFLILAPFIIIGIVIYSNLKT</sequence>
<dbReference type="EMBL" id="LR215032">
    <property type="protein sequence ID" value="VEU73089.1"/>
    <property type="molecule type" value="Genomic_DNA"/>
</dbReference>
<proteinExistence type="predicted"/>
<evidence type="ECO:0008006" key="4">
    <source>
        <dbReference type="Google" id="ProtNLM"/>
    </source>
</evidence>
<dbReference type="Proteomes" id="UP000289862">
    <property type="component" value="Plasmid 2"/>
</dbReference>
<keyword evidence="1" id="KW-1133">Transmembrane helix</keyword>
<geneLocation type="plasmid" evidence="2 3">
    <name>2</name>
</geneLocation>
<dbReference type="RefSeq" id="WP_119572172.1">
    <property type="nucleotide sequence ID" value="NZ_LR215032.1"/>
</dbReference>
<evidence type="ECO:0000256" key="1">
    <source>
        <dbReference type="SAM" id="Phobius"/>
    </source>
</evidence>
<feature type="transmembrane region" description="Helical" evidence="1">
    <location>
        <begin position="133"/>
        <end position="157"/>
    </location>
</feature>
<dbReference type="KEGG" id="mgal:NCTC10186_00578"/>
<name>A0A449AZW7_9BACT</name>
<feature type="transmembrane region" description="Helical" evidence="1">
    <location>
        <begin position="55"/>
        <end position="77"/>
    </location>
</feature>
<feature type="transmembrane region" description="Helical" evidence="1">
    <location>
        <begin position="20"/>
        <end position="43"/>
    </location>
</feature>
<protein>
    <recommendedName>
        <fullName evidence="4">DUF3899 domain-containing protein</fullName>
    </recommendedName>
</protein>
<evidence type="ECO:0000313" key="3">
    <source>
        <dbReference type="Proteomes" id="UP000289862"/>
    </source>
</evidence>
<keyword evidence="1" id="KW-0812">Transmembrane</keyword>
<reference evidence="2 3" key="1">
    <citation type="submission" date="2019-01" db="EMBL/GenBank/DDBJ databases">
        <authorList>
            <consortium name="Pathogen Informatics"/>
        </authorList>
    </citation>
    <scope>NUCLEOTIDE SEQUENCE [LARGE SCALE GENOMIC DNA]</scope>
    <source>
        <strain evidence="2 3">NCTC10186</strain>
        <plasmid evidence="3">2</plasmid>
    </source>
</reference>